<sequence>MKDKFELVSRYEPNGDQPKAIDSLVERILAGQRHSTLLGATGTGKTFTVSNVVNEIHRPTLVIAHNKTLAGQLYSEFKEYFPNNAVEYFVSFYDYYQPEAYVPSTDTFIEKDASINDEIDKLRHSATAALFERRDVLIVASVSCIYGLGSPVEYGSHMISLRVGMEKERDQLLRDLVSNQYARNDIDFQRGTFRVRGDSVEIIPASRTEQCIRIEFFGDEIDRIRVVDALTGEIIGDMEHAVIFPASHFVTGEEKMRVAIENIRTELEEQLEKMRANNKLLEAQRLEQRTNYDLEMMNEMGFCSGIENYSRHLAHRPAGSTPYTLFDYFPEDFLIVIDESHATLPQIRGMYNGDQARKQMLVDHGFRLPSALDNRPLRFEEFEEKANQLIYVSATPGPYELEHAPDVVEQIIRPTGLLDPEIEIRPIEGQIDHLIGEINKRTAKDERVLVTTLTKKMAEDLTDYLKELGMKVAYLHSEVKTLERTEIIRDLRKGKYDVLIGINLLREGLDIPEVSLVAILDADKEGFLRSERSLIQTIGRAARNEHGHVIMFADKITDSMRVAIDETNRRREIQQAYNKEHNITPRTVNKGIREAIRATVIADEQEKYEEEYQFTKMNKKEKAKVIEKMEAEMREAAKLLQFERATELRDIIFELKAED</sequence>
<dbReference type="PROSITE" id="PS51194">
    <property type="entry name" value="HELICASE_CTER"/>
    <property type="match status" value="1"/>
</dbReference>
<keyword evidence="14" id="KW-0175">Coiled coil</keyword>
<keyword evidence="6 12" id="KW-0228">DNA excision</keyword>
<dbReference type="Pfam" id="PF00271">
    <property type="entry name" value="Helicase_C"/>
    <property type="match status" value="1"/>
</dbReference>
<evidence type="ECO:0000256" key="7">
    <source>
        <dbReference type="ARBA" id="ARBA00022840"/>
    </source>
</evidence>
<dbReference type="GO" id="GO:0005524">
    <property type="term" value="F:ATP binding"/>
    <property type="evidence" value="ECO:0007669"/>
    <property type="project" value="UniProtKB-UniRule"/>
</dbReference>
<dbReference type="InterPro" id="IPR001650">
    <property type="entry name" value="Helicase_C-like"/>
</dbReference>
<dbReference type="InterPro" id="IPR001943">
    <property type="entry name" value="UVR_dom"/>
</dbReference>
<organism evidence="18">
    <name type="scientific">Ornithinibacillus sp. 4-3</name>
    <dbReference type="NCBI Taxonomy" id="3231488"/>
    <lineage>
        <taxon>Bacteria</taxon>
        <taxon>Bacillati</taxon>
        <taxon>Bacillota</taxon>
        <taxon>Bacilli</taxon>
        <taxon>Bacillales</taxon>
        <taxon>Bacillaceae</taxon>
        <taxon>Ornithinibacillus</taxon>
    </lineage>
</organism>
<dbReference type="PANTHER" id="PTHR24029">
    <property type="entry name" value="UVRABC SYSTEM PROTEIN B"/>
    <property type="match status" value="1"/>
</dbReference>
<dbReference type="Pfam" id="PF12344">
    <property type="entry name" value="UvrB"/>
    <property type="match status" value="1"/>
</dbReference>
<keyword evidence="7 12" id="KW-0067">ATP-binding</keyword>
<dbReference type="CDD" id="cd18790">
    <property type="entry name" value="SF2_C_UvrB"/>
    <property type="match status" value="1"/>
</dbReference>
<dbReference type="Pfam" id="PF04851">
    <property type="entry name" value="ResIII"/>
    <property type="match status" value="1"/>
</dbReference>
<dbReference type="InterPro" id="IPR024759">
    <property type="entry name" value="UvrB_YAD/RRR_dom"/>
</dbReference>
<dbReference type="GO" id="GO:0003677">
    <property type="term" value="F:DNA binding"/>
    <property type="evidence" value="ECO:0007669"/>
    <property type="project" value="UniProtKB-UniRule"/>
</dbReference>
<keyword evidence="9 12" id="KW-0234">DNA repair</keyword>
<dbReference type="NCBIfam" id="TIGR00631">
    <property type="entry name" value="uvrb"/>
    <property type="match status" value="1"/>
</dbReference>
<gene>
    <name evidence="12 18" type="primary">uvrB</name>
    <name evidence="18" type="ORF">AB4Y30_05200</name>
</gene>
<evidence type="ECO:0000256" key="9">
    <source>
        <dbReference type="ARBA" id="ARBA00023204"/>
    </source>
</evidence>
<accession>A0AB39HP85</accession>
<dbReference type="GO" id="GO:0006289">
    <property type="term" value="P:nucleotide-excision repair"/>
    <property type="evidence" value="ECO:0007669"/>
    <property type="project" value="UniProtKB-UniRule"/>
</dbReference>
<dbReference type="SUPFAM" id="SSF52540">
    <property type="entry name" value="P-loop containing nucleoside triphosphate hydrolases"/>
    <property type="match status" value="2"/>
</dbReference>
<dbReference type="InterPro" id="IPR014001">
    <property type="entry name" value="Helicase_ATP-bd"/>
</dbReference>
<dbReference type="Pfam" id="PF02151">
    <property type="entry name" value="UVR"/>
    <property type="match status" value="1"/>
</dbReference>
<evidence type="ECO:0000259" key="17">
    <source>
        <dbReference type="PROSITE" id="PS51194"/>
    </source>
</evidence>
<dbReference type="SUPFAM" id="SSF46600">
    <property type="entry name" value="C-terminal UvrC-binding domain of UvrB"/>
    <property type="match status" value="1"/>
</dbReference>
<feature type="coiled-coil region" evidence="14">
    <location>
        <begin position="619"/>
        <end position="646"/>
    </location>
</feature>
<evidence type="ECO:0000256" key="8">
    <source>
        <dbReference type="ARBA" id="ARBA00022881"/>
    </source>
</evidence>
<evidence type="ECO:0000256" key="10">
    <source>
        <dbReference type="ARBA" id="ARBA00026033"/>
    </source>
</evidence>
<dbReference type="PROSITE" id="PS50151">
    <property type="entry name" value="UVR"/>
    <property type="match status" value="1"/>
</dbReference>
<dbReference type="PANTHER" id="PTHR24029:SF0">
    <property type="entry name" value="UVRABC SYSTEM PROTEIN B"/>
    <property type="match status" value="1"/>
</dbReference>
<dbReference type="Gene3D" id="4.10.860.10">
    <property type="entry name" value="UVR domain"/>
    <property type="match status" value="1"/>
</dbReference>
<dbReference type="SMART" id="SM00490">
    <property type="entry name" value="HELICc"/>
    <property type="match status" value="1"/>
</dbReference>
<feature type="coiled-coil region" evidence="14">
    <location>
        <begin position="253"/>
        <end position="291"/>
    </location>
</feature>
<dbReference type="SMART" id="SM00487">
    <property type="entry name" value="DEXDc"/>
    <property type="match status" value="1"/>
</dbReference>
<comment type="subunit">
    <text evidence="10 12 13">Forms a heterotetramer with UvrA during the search for lesions. Interacts with UvrC in an incision complex.</text>
</comment>
<feature type="binding site" evidence="12">
    <location>
        <begin position="39"/>
        <end position="46"/>
    </location>
    <ligand>
        <name>ATP</name>
        <dbReference type="ChEBI" id="CHEBI:30616"/>
    </ligand>
</feature>
<keyword evidence="5 12" id="KW-0227">DNA damage</keyword>
<comment type="similarity">
    <text evidence="2 12 13">Belongs to the UvrB family.</text>
</comment>
<dbReference type="InterPro" id="IPR041471">
    <property type="entry name" value="UvrB_inter"/>
</dbReference>
<evidence type="ECO:0000259" key="16">
    <source>
        <dbReference type="PROSITE" id="PS51192"/>
    </source>
</evidence>
<keyword evidence="3 12" id="KW-0963">Cytoplasm</keyword>
<evidence type="ECO:0000256" key="2">
    <source>
        <dbReference type="ARBA" id="ARBA00008533"/>
    </source>
</evidence>
<dbReference type="InterPro" id="IPR036876">
    <property type="entry name" value="UVR_dom_sf"/>
</dbReference>
<dbReference type="NCBIfam" id="NF003673">
    <property type="entry name" value="PRK05298.1"/>
    <property type="match status" value="1"/>
</dbReference>
<keyword evidence="12 13" id="KW-0742">SOS response</keyword>
<evidence type="ECO:0000256" key="14">
    <source>
        <dbReference type="SAM" id="Coils"/>
    </source>
</evidence>
<evidence type="ECO:0000256" key="6">
    <source>
        <dbReference type="ARBA" id="ARBA00022769"/>
    </source>
</evidence>
<dbReference type="GO" id="GO:0009380">
    <property type="term" value="C:excinuclease repair complex"/>
    <property type="evidence" value="ECO:0007669"/>
    <property type="project" value="InterPro"/>
</dbReference>
<dbReference type="Pfam" id="PF17757">
    <property type="entry name" value="UvrB_inter"/>
    <property type="match status" value="1"/>
</dbReference>
<dbReference type="RefSeq" id="WP_368654430.1">
    <property type="nucleotide sequence ID" value="NZ_CP162599.1"/>
</dbReference>
<comment type="subcellular location">
    <subcellularLocation>
        <location evidence="1 12 13">Cytoplasm</location>
    </subcellularLocation>
</comment>
<evidence type="ECO:0000256" key="1">
    <source>
        <dbReference type="ARBA" id="ARBA00004496"/>
    </source>
</evidence>
<dbReference type="CDD" id="cd17916">
    <property type="entry name" value="DEXHc_UvrB"/>
    <property type="match status" value="1"/>
</dbReference>
<keyword evidence="4 12" id="KW-0547">Nucleotide-binding</keyword>
<protein>
    <recommendedName>
        <fullName evidence="11 12">UvrABC system protein B</fullName>
        <shortName evidence="12">Protein UvrB</shortName>
    </recommendedName>
    <alternativeName>
        <fullName evidence="12">Excinuclease ABC subunit B</fullName>
    </alternativeName>
</protein>
<keyword evidence="18" id="KW-0378">Hydrolase</keyword>
<dbReference type="GO" id="GO:0005737">
    <property type="term" value="C:cytoplasm"/>
    <property type="evidence" value="ECO:0007669"/>
    <property type="project" value="UniProtKB-SubCell"/>
</dbReference>
<feature type="domain" description="Helicase ATP-binding" evidence="16">
    <location>
        <begin position="26"/>
        <end position="183"/>
    </location>
</feature>
<dbReference type="InterPro" id="IPR004807">
    <property type="entry name" value="UvrB"/>
</dbReference>
<feature type="domain" description="Helicase C-terminal" evidence="17">
    <location>
        <begin position="430"/>
        <end position="592"/>
    </location>
</feature>
<dbReference type="GO" id="GO:0009432">
    <property type="term" value="P:SOS response"/>
    <property type="evidence" value="ECO:0007669"/>
    <property type="project" value="UniProtKB-UniRule"/>
</dbReference>
<feature type="short sequence motif" description="Beta-hairpin" evidence="12">
    <location>
        <begin position="92"/>
        <end position="115"/>
    </location>
</feature>
<dbReference type="GO" id="GO:0016887">
    <property type="term" value="F:ATP hydrolysis activity"/>
    <property type="evidence" value="ECO:0007669"/>
    <property type="project" value="InterPro"/>
</dbReference>
<evidence type="ECO:0000256" key="3">
    <source>
        <dbReference type="ARBA" id="ARBA00022490"/>
    </source>
</evidence>
<comment type="function">
    <text evidence="12">The UvrABC repair system catalyzes the recognition and processing of DNA lesions. A damage recognition complex composed of 2 UvrA and 2 UvrB subunits scans DNA for abnormalities. Upon binding of the UvrA(2)B(2) complex to a putative damaged site, the DNA wraps around one UvrB monomer. DNA wrap is dependent on ATP binding by UvrB and probably causes local melting of the DNA helix, facilitating insertion of UvrB beta-hairpin between the DNA strands. Then UvrB probes one DNA strand for the presence of a lesion. If a lesion is found the UvrA subunits dissociate and the UvrB-DNA preincision complex is formed. This complex is subsequently bound by UvrC and the second UvrB is released. If no lesion is found, the DNA wraps around the other UvrB subunit that will check the other stand for damage.</text>
</comment>
<keyword evidence="8 12" id="KW-0267">Excision nuclease</keyword>
<dbReference type="InterPro" id="IPR027417">
    <property type="entry name" value="P-loop_NTPase"/>
</dbReference>
<dbReference type="AlphaFoldDB" id="A0AB39HP85"/>
<dbReference type="EMBL" id="CP162599">
    <property type="protein sequence ID" value="XDK33752.1"/>
    <property type="molecule type" value="Genomic_DNA"/>
</dbReference>
<dbReference type="InterPro" id="IPR006935">
    <property type="entry name" value="Helicase/UvrB_N"/>
</dbReference>
<name>A0AB39HP85_9BACI</name>
<feature type="domain" description="UVR" evidence="15">
    <location>
        <begin position="623"/>
        <end position="658"/>
    </location>
</feature>
<evidence type="ECO:0000259" key="15">
    <source>
        <dbReference type="PROSITE" id="PS50151"/>
    </source>
</evidence>
<dbReference type="HAMAP" id="MF_00204">
    <property type="entry name" value="UvrB"/>
    <property type="match status" value="1"/>
</dbReference>
<reference evidence="18" key="1">
    <citation type="submission" date="2024-07" db="EMBL/GenBank/DDBJ databases">
        <title>Halotolerant mesophilic bacterium Ornithinibacillus sp. 4-3, sp. nov., isolated from soil.</title>
        <authorList>
            <person name="Sidarenka A.V."/>
            <person name="Guliayeva D.E."/>
            <person name="Leanovich S.I."/>
            <person name="Hileuskaya K.S."/>
            <person name="Akhremchuk A.E."/>
            <person name="Sikolenko M.A."/>
            <person name="Valentovich L.N."/>
        </authorList>
    </citation>
    <scope>NUCLEOTIDE SEQUENCE</scope>
    <source>
        <strain evidence="18">4-3</strain>
    </source>
</reference>
<evidence type="ECO:0000313" key="18">
    <source>
        <dbReference type="EMBL" id="XDK33752.1"/>
    </source>
</evidence>
<evidence type="ECO:0000256" key="11">
    <source>
        <dbReference type="ARBA" id="ARBA00029504"/>
    </source>
</evidence>
<evidence type="ECO:0000256" key="5">
    <source>
        <dbReference type="ARBA" id="ARBA00022763"/>
    </source>
</evidence>
<dbReference type="Gene3D" id="3.40.50.300">
    <property type="entry name" value="P-loop containing nucleotide triphosphate hydrolases"/>
    <property type="match status" value="3"/>
</dbReference>
<evidence type="ECO:0000256" key="13">
    <source>
        <dbReference type="RuleBase" id="RU003587"/>
    </source>
</evidence>
<dbReference type="GO" id="GO:0009381">
    <property type="term" value="F:excinuclease ABC activity"/>
    <property type="evidence" value="ECO:0007669"/>
    <property type="project" value="UniProtKB-UniRule"/>
</dbReference>
<dbReference type="PROSITE" id="PS51192">
    <property type="entry name" value="HELICASE_ATP_BIND_1"/>
    <property type="match status" value="1"/>
</dbReference>
<proteinExistence type="inferred from homology"/>
<evidence type="ECO:0000256" key="4">
    <source>
        <dbReference type="ARBA" id="ARBA00022741"/>
    </source>
</evidence>
<evidence type="ECO:0000256" key="12">
    <source>
        <dbReference type="HAMAP-Rule" id="MF_00204"/>
    </source>
</evidence>
<comment type="domain">
    <text evidence="12">The beta-hairpin motif is involved in DNA binding.</text>
</comment>